<dbReference type="InterPro" id="IPR011989">
    <property type="entry name" value="ARM-like"/>
</dbReference>
<dbReference type="InterPro" id="IPR049362">
    <property type="entry name" value="TTI1_rpt"/>
</dbReference>
<dbReference type="EMBL" id="JAZHXJ010000012">
    <property type="protein sequence ID" value="KAL1882777.1"/>
    <property type="molecule type" value="Genomic_DNA"/>
</dbReference>
<name>A0ABR3Y4P8_9PEZI</name>
<reference evidence="4 5" key="1">
    <citation type="journal article" date="2024" name="Commun. Biol.">
        <title>Comparative genomic analysis of thermophilic fungi reveals convergent evolutionary adaptations and gene losses.</title>
        <authorList>
            <person name="Steindorff A.S."/>
            <person name="Aguilar-Pontes M.V."/>
            <person name="Robinson A.J."/>
            <person name="Andreopoulos B."/>
            <person name="LaButti K."/>
            <person name="Kuo A."/>
            <person name="Mondo S."/>
            <person name="Riley R."/>
            <person name="Otillar R."/>
            <person name="Haridas S."/>
            <person name="Lipzen A."/>
            <person name="Grimwood J."/>
            <person name="Schmutz J."/>
            <person name="Clum A."/>
            <person name="Reid I.D."/>
            <person name="Moisan M.C."/>
            <person name="Butler G."/>
            <person name="Nguyen T.T.M."/>
            <person name="Dewar K."/>
            <person name="Conant G."/>
            <person name="Drula E."/>
            <person name="Henrissat B."/>
            <person name="Hansel C."/>
            <person name="Singer S."/>
            <person name="Hutchinson M.I."/>
            <person name="de Vries R.P."/>
            <person name="Natvig D.O."/>
            <person name="Powell A.J."/>
            <person name="Tsang A."/>
            <person name="Grigoriev I.V."/>
        </authorList>
    </citation>
    <scope>NUCLEOTIDE SEQUENCE [LARGE SCALE GENOMIC DNA]</scope>
    <source>
        <strain evidence="4 5">ATCC 24622</strain>
    </source>
</reference>
<dbReference type="Pfam" id="PF24173">
    <property type="entry name" value="TPR_TTI1_N"/>
    <property type="match status" value="1"/>
</dbReference>
<dbReference type="InterPro" id="IPR016024">
    <property type="entry name" value="ARM-type_fold"/>
</dbReference>
<protein>
    <recommendedName>
        <fullName evidence="6">TEL2-interacting protein 1</fullName>
    </recommendedName>
</protein>
<dbReference type="Pfam" id="PF21547">
    <property type="entry name" value="TTI1"/>
    <property type="match status" value="1"/>
</dbReference>
<evidence type="ECO:0000256" key="1">
    <source>
        <dbReference type="SAM" id="MobiDB-lite"/>
    </source>
</evidence>
<gene>
    <name evidence="4" type="ORF">VTK73DRAFT_902</name>
</gene>
<evidence type="ECO:0000313" key="4">
    <source>
        <dbReference type="EMBL" id="KAL1882777.1"/>
    </source>
</evidence>
<evidence type="ECO:0000259" key="3">
    <source>
        <dbReference type="Pfam" id="PF24181"/>
    </source>
</evidence>
<dbReference type="Gene3D" id="1.25.10.10">
    <property type="entry name" value="Leucine-rich Repeat Variant"/>
    <property type="match status" value="1"/>
</dbReference>
<proteinExistence type="predicted"/>
<feature type="compositionally biased region" description="Basic and acidic residues" evidence="1">
    <location>
        <begin position="764"/>
        <end position="787"/>
    </location>
</feature>
<dbReference type="InterPro" id="IPR057566">
    <property type="entry name" value="TPR_TTI1_N"/>
</dbReference>
<feature type="region of interest" description="Disordered" evidence="1">
    <location>
        <begin position="743"/>
        <end position="803"/>
    </location>
</feature>
<feature type="domain" description="TTI1 C-terminal TPR" evidence="3">
    <location>
        <begin position="772"/>
        <end position="930"/>
    </location>
</feature>
<feature type="domain" description="TTI1 N-terminal TPR" evidence="2">
    <location>
        <begin position="15"/>
        <end position="353"/>
    </location>
</feature>
<dbReference type="PIRSF" id="PIRSF005250">
    <property type="entry name" value="UCP005250"/>
    <property type="match status" value="1"/>
</dbReference>
<dbReference type="PANTHER" id="PTHR18460">
    <property type="entry name" value="TEL2 INTERACTING PROTEIN 1 TTI1 FAMILY MEMBER"/>
    <property type="match status" value="1"/>
</dbReference>
<organism evidence="4 5">
    <name type="scientific">Phialemonium thermophilum</name>
    <dbReference type="NCBI Taxonomy" id="223376"/>
    <lineage>
        <taxon>Eukaryota</taxon>
        <taxon>Fungi</taxon>
        <taxon>Dikarya</taxon>
        <taxon>Ascomycota</taxon>
        <taxon>Pezizomycotina</taxon>
        <taxon>Sordariomycetes</taxon>
        <taxon>Sordariomycetidae</taxon>
        <taxon>Cephalothecales</taxon>
        <taxon>Cephalothecaceae</taxon>
        <taxon>Phialemonium</taxon>
    </lineage>
</organism>
<evidence type="ECO:0000313" key="5">
    <source>
        <dbReference type="Proteomes" id="UP001586593"/>
    </source>
</evidence>
<dbReference type="InterPro" id="IPR016441">
    <property type="entry name" value="Tti1"/>
</dbReference>
<evidence type="ECO:0000259" key="2">
    <source>
        <dbReference type="Pfam" id="PF24173"/>
    </source>
</evidence>
<keyword evidence="5" id="KW-1185">Reference proteome</keyword>
<sequence>MATIDSAGTARADFFKQLKSICVPLSRLALRSSDGTADAKEVQQLIERLTTVWECQASRDPSVLDEKLADYVFFPVSHVLRNQDKYPMLLIEASIKLLHVLIRHGWKGKISKELSQQLLVFLTFVIGGVPGKERNRPVPEETLLVGYRALGALMTATGSSTSASAFFEDHMVPSLGHSISVILDGITDGVTPDIQLAALGCLEAAYASIKDRALLATFLPGTVSLLSRALSPPLSRRTQKRVLVKGLSVLRMVLCQILGDIRVRAILKSMAPSQPEGQDTTDDKVPPKEVLTPAWLKATASQVKIALSAVLKLRNDESEVVQTAVRRLCIGLLDECHSSLENCKSILVESAMVAEKEEAKKTVYDTSLEDLVGIYPELGGEIRSILYNWATGLPRVMQSSEEKDKQRAVRNLIRGSKLAATLEIDSATLEDTLADALKDSIVALILGSRPPKIVADPDLDEGASLVQSDAMPQKYQPVILADDSQHNTRTEIQSLVEQIGSPSQKTKLANELLSYLQDWNGVDQISSYWLSFQLIKAAYASEDVDEFLNLGSSPESQSQDTVFQQLYEFSASVLAAHSDSDEVDWRVEAIAMEVTAFAASRMRVDFRPELIDVLYPITTFMGSQNAQLRRHSMTTLNNIAAFCGYGNVTELIISNVDYMVNSVSLKLNTLDISPASTRVLTMMIRLTGPKLIPFLDDVVVAIFAALDNYHGYPLFVESLFAVLSEVVLQGVRSDRLLLQDRPTKRIDRRKRPPASEGMDGILKILDERSKRRKRENTEQKEVEEHMHGHPKKPWGPPKTKPKSFLEALDEPESAEGADEDLKPSEIEESKLAATPTYNLLARVTTLTQHYLTSPTPSLRKSLLHLLTTVFPALALNEDTFLPIVNALWPVLLARLRDQEPFVAVAACQTLGMLCQAAGDFLSTRVKTEWPNWMGKWFIRVRDEARKVATRGRDGGVTPGRAKALQYIGTGSMGGLLPGNPLSRSPADQIVLPLRGSESECDGLQLVQNSSTTLVAEPASKGSVELGGLGRFAQAAQVWKAAVGFLTALVSHVQVDDTIFDQMLDLVAADGLLTRDEELRRAFDAVNADAVWLVLYERGEIRCGKTPRMNGVEFASVELIN</sequence>
<dbReference type="PANTHER" id="PTHR18460:SF3">
    <property type="entry name" value="TELO2-INTERACTING PROTEIN 1 HOMOLOG"/>
    <property type="match status" value="1"/>
</dbReference>
<dbReference type="Proteomes" id="UP001586593">
    <property type="component" value="Unassembled WGS sequence"/>
</dbReference>
<comment type="caution">
    <text evidence="4">The sequence shown here is derived from an EMBL/GenBank/DDBJ whole genome shotgun (WGS) entry which is preliminary data.</text>
</comment>
<accession>A0ABR3Y4P8</accession>
<dbReference type="SUPFAM" id="SSF48371">
    <property type="entry name" value="ARM repeat"/>
    <property type="match status" value="1"/>
</dbReference>
<dbReference type="InterPro" id="IPR057567">
    <property type="entry name" value="TPR_TTI1_C"/>
</dbReference>
<evidence type="ECO:0008006" key="6">
    <source>
        <dbReference type="Google" id="ProtNLM"/>
    </source>
</evidence>
<dbReference type="Pfam" id="PF24181">
    <property type="entry name" value="TPR_TTI1_C"/>
    <property type="match status" value="1"/>
</dbReference>
<dbReference type="InterPro" id="IPR052587">
    <property type="entry name" value="TELO2-interacting_protein_1"/>
</dbReference>